<keyword evidence="8 9" id="KW-0472">Membrane</keyword>
<dbReference type="EMBL" id="CP072648">
    <property type="protein sequence ID" value="QUW02016.1"/>
    <property type="molecule type" value="Genomic_DNA"/>
</dbReference>
<dbReference type="SUPFAM" id="SSF161098">
    <property type="entry name" value="MetI-like"/>
    <property type="match status" value="1"/>
</dbReference>
<evidence type="ECO:0000256" key="5">
    <source>
        <dbReference type="ARBA" id="ARBA00022475"/>
    </source>
</evidence>
<feature type="transmembrane region" description="Helical" evidence="9">
    <location>
        <begin position="20"/>
        <end position="48"/>
    </location>
</feature>
<evidence type="ECO:0000256" key="4">
    <source>
        <dbReference type="ARBA" id="ARBA00022448"/>
    </source>
</evidence>
<feature type="transmembrane region" description="Helical" evidence="9">
    <location>
        <begin position="216"/>
        <end position="234"/>
    </location>
</feature>
<evidence type="ECO:0000256" key="6">
    <source>
        <dbReference type="ARBA" id="ARBA00022692"/>
    </source>
</evidence>
<dbReference type="InterPro" id="IPR005672">
    <property type="entry name" value="Phosphate_PstA"/>
</dbReference>
<reference evidence="11 12" key="1">
    <citation type="submission" date="2021-03" db="EMBL/GenBank/DDBJ databases">
        <title>Genomic and phenotypic characterization of Chloracidobacterium isolates provides evidence for multiple species.</title>
        <authorList>
            <person name="Saini M.K."/>
            <person name="Costas A.M.G."/>
            <person name="Tank M."/>
            <person name="Bryant D.A."/>
        </authorList>
    </citation>
    <scope>NUCLEOTIDE SEQUENCE [LARGE SCALE GENOMIC DNA]</scope>
    <source>
        <strain evidence="11 12">BV2-C</strain>
    </source>
</reference>
<evidence type="ECO:0000313" key="11">
    <source>
        <dbReference type="EMBL" id="QUW02016.1"/>
    </source>
</evidence>
<sequence length="305" mass="32836">MTPLTPVATRIRWAKRIERAFLGVAWLLLGTLAAVFIGLFASMLHTGWTRLQPDFLLTFASRRADQAGVLAAWVGTLVVMVVTAAVAVPLGVAAGVYLEEYARPNRFTALIEINIVNLAGVPSIVYGLLALGLFVRWLGFGASVLTAGLTLGLLILPIVVVATREALRTVPPTIREASYAVGSTRWQTVWQHVLPAALPGILTGVIIGLSRAIGETAPIVTIGAVTFIAFLPPAPVSPSFPFVSVEWIWSPFTALPIVTFDWTSRPNADFRANAAAAALTLTCLTAAMNGVAAWLRYRLRRQLKW</sequence>
<keyword evidence="6 9" id="KW-0812">Transmembrane</keyword>
<comment type="subcellular location">
    <subcellularLocation>
        <location evidence="1 9">Cell membrane</location>
        <topology evidence="1 9">Multi-pass membrane protein</topology>
    </subcellularLocation>
</comment>
<evidence type="ECO:0000256" key="7">
    <source>
        <dbReference type="ARBA" id="ARBA00022989"/>
    </source>
</evidence>
<dbReference type="PROSITE" id="PS50928">
    <property type="entry name" value="ABC_TM1"/>
    <property type="match status" value="1"/>
</dbReference>
<dbReference type="InterPro" id="IPR000515">
    <property type="entry name" value="MetI-like"/>
</dbReference>
<accession>A0ABX8B7I1</accession>
<dbReference type="NCBIfam" id="TIGR00974">
    <property type="entry name" value="3a0107s02c"/>
    <property type="match status" value="1"/>
</dbReference>
<evidence type="ECO:0000313" key="12">
    <source>
        <dbReference type="Proteomes" id="UP000676506"/>
    </source>
</evidence>
<organism evidence="11 12">
    <name type="scientific">Chloracidobacterium validum</name>
    <dbReference type="NCBI Taxonomy" id="2821543"/>
    <lineage>
        <taxon>Bacteria</taxon>
        <taxon>Pseudomonadati</taxon>
        <taxon>Acidobacteriota</taxon>
        <taxon>Terriglobia</taxon>
        <taxon>Terriglobales</taxon>
        <taxon>Acidobacteriaceae</taxon>
        <taxon>Chloracidobacterium</taxon>
    </lineage>
</organism>
<dbReference type="Gene3D" id="1.10.3720.10">
    <property type="entry name" value="MetI-like"/>
    <property type="match status" value="1"/>
</dbReference>
<keyword evidence="12" id="KW-1185">Reference proteome</keyword>
<dbReference type="Pfam" id="PF00528">
    <property type="entry name" value="BPD_transp_1"/>
    <property type="match status" value="1"/>
</dbReference>
<evidence type="ECO:0000259" key="10">
    <source>
        <dbReference type="PROSITE" id="PS50928"/>
    </source>
</evidence>
<feature type="domain" description="ABC transmembrane type-1" evidence="10">
    <location>
        <begin position="73"/>
        <end position="292"/>
    </location>
</feature>
<evidence type="ECO:0000256" key="1">
    <source>
        <dbReference type="ARBA" id="ARBA00004651"/>
    </source>
</evidence>
<evidence type="ECO:0000256" key="2">
    <source>
        <dbReference type="ARBA" id="ARBA00007069"/>
    </source>
</evidence>
<protein>
    <recommendedName>
        <fullName evidence="3 9">Phosphate transport system permease protein PstA</fullName>
    </recommendedName>
</protein>
<evidence type="ECO:0000256" key="8">
    <source>
        <dbReference type="ARBA" id="ARBA00023136"/>
    </source>
</evidence>
<comment type="similarity">
    <text evidence="2 9">Belongs to the binding-protein-dependent transport system permease family. CysTW subfamily.</text>
</comment>
<evidence type="ECO:0000256" key="3">
    <source>
        <dbReference type="ARBA" id="ARBA00016864"/>
    </source>
</evidence>
<dbReference type="PANTHER" id="PTHR43470:SF5">
    <property type="entry name" value="PHOSPHATE TRANSPORT SYSTEM PERMEASE PROTEIN PSTA"/>
    <property type="match status" value="1"/>
</dbReference>
<dbReference type="RefSeq" id="WP_211427907.1">
    <property type="nucleotide sequence ID" value="NZ_CP072648.1"/>
</dbReference>
<proteinExistence type="inferred from homology"/>
<keyword evidence="4" id="KW-0813">Transport</keyword>
<feature type="transmembrane region" description="Helical" evidence="9">
    <location>
        <begin position="68"/>
        <end position="98"/>
    </location>
</feature>
<keyword evidence="7 9" id="KW-1133">Transmembrane helix</keyword>
<gene>
    <name evidence="11" type="primary">pstA</name>
    <name evidence="11" type="ORF">J8C06_06470</name>
</gene>
<dbReference type="PANTHER" id="PTHR43470">
    <property type="entry name" value="PHOSPHATE TRANSPORT SYSTEM PERMEASE PROTEIN PSTA-RELATED"/>
    <property type="match status" value="1"/>
</dbReference>
<keyword evidence="5 9" id="KW-1003">Cell membrane</keyword>
<evidence type="ECO:0000256" key="9">
    <source>
        <dbReference type="RuleBase" id="RU363043"/>
    </source>
</evidence>
<feature type="transmembrane region" description="Helical" evidence="9">
    <location>
        <begin position="140"/>
        <end position="162"/>
    </location>
</feature>
<feature type="transmembrane region" description="Helical" evidence="9">
    <location>
        <begin position="110"/>
        <end position="134"/>
    </location>
</feature>
<name>A0ABX8B7I1_9BACT</name>
<dbReference type="InterPro" id="IPR035906">
    <property type="entry name" value="MetI-like_sf"/>
</dbReference>
<dbReference type="Proteomes" id="UP000676506">
    <property type="component" value="Chromosome 1"/>
</dbReference>
<dbReference type="CDD" id="cd06261">
    <property type="entry name" value="TM_PBP2"/>
    <property type="match status" value="1"/>
</dbReference>
<feature type="transmembrane region" description="Helical" evidence="9">
    <location>
        <begin position="274"/>
        <end position="295"/>
    </location>
</feature>